<gene>
    <name evidence="6" type="primary">Contig3210.g143</name>
    <name evidence="6" type="ORF">STYLEM_17468</name>
</gene>
<dbReference type="GO" id="GO:0000159">
    <property type="term" value="C:protein phosphatase type 2A complex"/>
    <property type="evidence" value="ECO:0007669"/>
    <property type="project" value="UniProtKB-UniRule"/>
</dbReference>
<keyword evidence="3 4" id="KW-0677">Repeat</keyword>
<evidence type="ECO:0000256" key="1">
    <source>
        <dbReference type="ARBA" id="ARBA00008259"/>
    </source>
</evidence>
<reference evidence="6 7" key="1">
    <citation type="submission" date="2014-06" db="EMBL/GenBank/DDBJ databases">
        <authorList>
            <person name="Swart Estienne"/>
        </authorList>
    </citation>
    <scope>NUCLEOTIDE SEQUENCE [LARGE SCALE GENOMIC DNA]</scope>
    <source>
        <strain evidence="6 7">130c</strain>
    </source>
</reference>
<protein>
    <recommendedName>
        <fullName evidence="4">Serine/threonine-protein phosphatase 2A 55 kDa regulatory subunit B</fullName>
    </recommendedName>
</protein>
<dbReference type="OMA" id="LSHHDTI"/>
<dbReference type="Proteomes" id="UP000039865">
    <property type="component" value="Unassembled WGS sequence"/>
</dbReference>
<feature type="region of interest" description="Disordered" evidence="5">
    <location>
        <begin position="443"/>
        <end position="465"/>
    </location>
</feature>
<comment type="similarity">
    <text evidence="1 4">Belongs to the phosphatase 2A regulatory subunit B family.</text>
</comment>
<organism evidence="6 7">
    <name type="scientific">Stylonychia lemnae</name>
    <name type="common">Ciliate</name>
    <dbReference type="NCBI Taxonomy" id="5949"/>
    <lineage>
        <taxon>Eukaryota</taxon>
        <taxon>Sar</taxon>
        <taxon>Alveolata</taxon>
        <taxon>Ciliophora</taxon>
        <taxon>Intramacronucleata</taxon>
        <taxon>Spirotrichea</taxon>
        <taxon>Stichotrichia</taxon>
        <taxon>Sporadotrichida</taxon>
        <taxon>Oxytrichidae</taxon>
        <taxon>Stylonychinae</taxon>
        <taxon>Stylonychia</taxon>
    </lineage>
</organism>
<dbReference type="SMART" id="SM00320">
    <property type="entry name" value="WD40"/>
    <property type="match status" value="5"/>
</dbReference>
<dbReference type="InterPro" id="IPR000009">
    <property type="entry name" value="PP2A_PR55"/>
</dbReference>
<dbReference type="PIRSF" id="PIRSF037309">
    <property type="entry name" value="PP2A_PR55"/>
    <property type="match status" value="1"/>
</dbReference>
<evidence type="ECO:0000313" key="7">
    <source>
        <dbReference type="Proteomes" id="UP000039865"/>
    </source>
</evidence>
<name>A0A078B529_STYLE</name>
<evidence type="ECO:0000256" key="3">
    <source>
        <dbReference type="ARBA" id="ARBA00022737"/>
    </source>
</evidence>
<dbReference type="InterPro" id="IPR036322">
    <property type="entry name" value="WD40_repeat_dom_sf"/>
</dbReference>
<dbReference type="InterPro" id="IPR015943">
    <property type="entry name" value="WD40/YVTN_repeat-like_dom_sf"/>
</dbReference>
<evidence type="ECO:0000256" key="4">
    <source>
        <dbReference type="RuleBase" id="RU331113"/>
    </source>
</evidence>
<dbReference type="GO" id="GO:0019888">
    <property type="term" value="F:protein phosphatase regulator activity"/>
    <property type="evidence" value="ECO:0007669"/>
    <property type="project" value="InterPro"/>
</dbReference>
<evidence type="ECO:0000256" key="5">
    <source>
        <dbReference type="SAM" id="MobiDB-lite"/>
    </source>
</evidence>
<dbReference type="PANTHER" id="PTHR11871">
    <property type="entry name" value="PROTEIN PHOSPHATASE PP2A REGULATORY SUBUNIT B"/>
    <property type="match status" value="1"/>
</dbReference>
<sequence length="465" mass="53963">MDQSIPMQDRNQETPSWVYINGLGERDQQNVTESDVLTAISFDKTGEFLAVGDKGGRVIVFRYNELKNSRYFDYRYFTEIQSHEPEFDHLKAIELDEKINSIEFTNNKNSNLQMLTTNDRIIKLWKIEYKVHRQSQRCQINNGILNIPKSQIVGEGYEGIEKKQYKNCHNYNINSLSMSPDGENFLSADDLRVNLWSMENNLLAFNIVDLKPPNIEELAEVITHVEYHPVRSDIFLFSSSKGYICACDMRQNSQFDKCSTFFMVEEDPSRKHFFTDIINSVSRAKFSPVNDNYIFSRDYLGVQIWDIRNTKMPFKTYNVTDYLEKKLCEVYESETIFDKFDLQISPDSNLVLTGSYNSNVHVIDVQNQQNCTIDVKYMDKRGKNVGQVRNYKNKRVQGVLSNQNGDPVKIDMSQKITLGTWHPKENTFAVAKHNSLFLYTQKRSNNSANPSHSGSSGHYQRMQIS</sequence>
<dbReference type="Gene3D" id="2.130.10.10">
    <property type="entry name" value="YVTN repeat-like/Quinoprotein amine dehydrogenase"/>
    <property type="match status" value="2"/>
</dbReference>
<dbReference type="InterPro" id="IPR001680">
    <property type="entry name" value="WD40_rpt"/>
</dbReference>
<dbReference type="EMBL" id="CCKQ01016469">
    <property type="protein sequence ID" value="CDW88347.1"/>
    <property type="molecule type" value="Genomic_DNA"/>
</dbReference>
<dbReference type="InParanoid" id="A0A078B529"/>
<dbReference type="AlphaFoldDB" id="A0A078B529"/>
<dbReference type="Pfam" id="PF00400">
    <property type="entry name" value="WD40"/>
    <property type="match status" value="2"/>
</dbReference>
<dbReference type="SUPFAM" id="SSF50978">
    <property type="entry name" value="WD40 repeat-like"/>
    <property type="match status" value="1"/>
</dbReference>
<keyword evidence="2 4" id="KW-0853">WD repeat</keyword>
<dbReference type="OrthoDB" id="296073at2759"/>
<accession>A0A078B529</accession>
<dbReference type="PRINTS" id="PR00600">
    <property type="entry name" value="PP2APR55"/>
</dbReference>
<keyword evidence="7" id="KW-1185">Reference proteome</keyword>
<evidence type="ECO:0000256" key="2">
    <source>
        <dbReference type="ARBA" id="ARBA00022574"/>
    </source>
</evidence>
<evidence type="ECO:0000313" key="6">
    <source>
        <dbReference type="EMBL" id="CDW88347.1"/>
    </source>
</evidence>
<proteinExistence type="inferred from homology"/>